<evidence type="ECO:0000313" key="3">
    <source>
        <dbReference type="Proteomes" id="UP000008210"/>
    </source>
</evidence>
<reference evidence="2 3" key="1">
    <citation type="journal article" date="2006" name="Nat. Biotechnol.">
        <title>Genome sequence of the bioplastic-producing 'Knallgas' bacterium Ralstonia eutropha H16.</title>
        <authorList>
            <person name="Pohlmann A."/>
            <person name="Fricke W.F."/>
            <person name="Reinecke F."/>
            <person name="Kusian B."/>
            <person name="Liesegang H."/>
            <person name="Cramm R."/>
            <person name="Eitinger T."/>
            <person name="Ewering C."/>
            <person name="Potter M."/>
            <person name="Schwartz E."/>
            <person name="Strittmatter A."/>
            <person name="Voss I."/>
            <person name="Gottschalk G."/>
            <person name="Steinbuechel A."/>
            <person name="Friedrich B."/>
            <person name="Bowien B."/>
        </authorList>
    </citation>
    <scope>NUCLEOTIDE SEQUENCE [LARGE SCALE GENOMIC DNA]</scope>
    <source>
        <strain evidence="3">ATCC 17699 / DSM 428 / KCTC 22496 / NCIMB 10442 / H16 / Stanier 337</strain>
    </source>
</reference>
<proteinExistence type="predicted"/>
<dbReference type="EMBL" id="AM260479">
    <property type="protein sequence ID" value="CAJ93096.1"/>
    <property type="molecule type" value="Genomic_DNA"/>
</dbReference>
<feature type="region of interest" description="Disordered" evidence="1">
    <location>
        <begin position="1"/>
        <end position="30"/>
    </location>
</feature>
<dbReference type="Proteomes" id="UP000008210">
    <property type="component" value="Chromosome 1"/>
</dbReference>
<dbReference type="KEGG" id="reh:H16_A1996"/>
<organism evidence="2 3">
    <name type="scientific">Cupriavidus necator (strain ATCC 17699 / DSM 428 / KCTC 22496 / NCIMB 10442 / H16 / Stanier 337)</name>
    <name type="common">Ralstonia eutropha</name>
    <dbReference type="NCBI Taxonomy" id="381666"/>
    <lineage>
        <taxon>Bacteria</taxon>
        <taxon>Pseudomonadati</taxon>
        <taxon>Pseudomonadota</taxon>
        <taxon>Betaproteobacteria</taxon>
        <taxon>Burkholderiales</taxon>
        <taxon>Burkholderiaceae</taxon>
        <taxon>Cupriavidus</taxon>
    </lineage>
</organism>
<name>Q0KA75_CUPNH</name>
<protein>
    <submittedName>
        <fullName evidence="2">Uncharacterized protein</fullName>
    </submittedName>
</protein>
<evidence type="ECO:0000313" key="2">
    <source>
        <dbReference type="EMBL" id="CAJ93096.1"/>
    </source>
</evidence>
<dbReference type="AlphaFoldDB" id="Q0KA75"/>
<sequence length="30" mass="3380">MPLFHLDETKALEPLEPGHPVPVLDSDRPE</sequence>
<dbReference type="HOGENOM" id="CLU_3403072_0_0_4"/>
<feature type="compositionally biased region" description="Basic and acidic residues" evidence="1">
    <location>
        <begin position="1"/>
        <end position="13"/>
    </location>
</feature>
<keyword evidence="3" id="KW-1185">Reference proteome</keyword>
<accession>Q0KA75</accession>
<gene>
    <name evidence="2" type="ordered locus">H16_A1996</name>
</gene>
<evidence type="ECO:0000256" key="1">
    <source>
        <dbReference type="SAM" id="MobiDB-lite"/>
    </source>
</evidence>